<dbReference type="Gene3D" id="3.30.710.10">
    <property type="entry name" value="Potassium Channel Kv1.1, Chain A"/>
    <property type="match status" value="2"/>
</dbReference>
<dbReference type="InterPro" id="IPR000210">
    <property type="entry name" value="BTB/POZ_dom"/>
</dbReference>
<keyword evidence="3" id="KW-1185">Reference proteome</keyword>
<dbReference type="PANTHER" id="PTHR22744">
    <property type="entry name" value="HELIX LOOP HELIX PROTEIN 21-RELATED"/>
    <property type="match status" value="1"/>
</dbReference>
<protein>
    <recommendedName>
        <fullName evidence="1">BTB domain-containing protein</fullName>
    </recommendedName>
</protein>
<organism evidence="2 3">
    <name type="scientific">Steinernema hermaphroditum</name>
    <dbReference type="NCBI Taxonomy" id="289476"/>
    <lineage>
        <taxon>Eukaryota</taxon>
        <taxon>Metazoa</taxon>
        <taxon>Ecdysozoa</taxon>
        <taxon>Nematoda</taxon>
        <taxon>Chromadorea</taxon>
        <taxon>Rhabditida</taxon>
        <taxon>Tylenchina</taxon>
        <taxon>Panagrolaimomorpha</taxon>
        <taxon>Strongyloidoidea</taxon>
        <taxon>Steinernematidae</taxon>
        <taxon>Steinernema</taxon>
    </lineage>
</organism>
<evidence type="ECO:0000259" key="1">
    <source>
        <dbReference type="PROSITE" id="PS50097"/>
    </source>
</evidence>
<gene>
    <name evidence="2" type="ORF">QR680_011669</name>
</gene>
<name>A0AA39LZ44_9BILA</name>
<sequence length="592" mass="67794">MTTHKIEFAMSFNPGELQYLPNLPTAQLTGEPKQFNDLDWFVKLVYNAPEDSLSVYCINKQVDDGIPILLWGDYVYCLTYGEDMKEAKINGNILNSVSSMAFFCTAPSISAHLNSENQLKLNLQVEFARFQSYRLDIPSEDPNTVHLKLDCGKDLYVSNMILSHHSPFFANMFKYTQFKEEEPRVFNIHRVKYTTVCMILHALYGLDIYPLRCTTPEQLHETLTTCDQWLCDSAVRAMESGILKADSGSLEHLLGMADKFRMFNLVEDIARNMTQSTFKNMASVFVQLSAMTTHKIEFAMSFNPGELQYLPNLPTAQLTGEPKQFNDLDWFVKLVYNAPEDSLSVYCINKQVDDGIPILLWGDYVYCLTYGEDMKEAKINGNILNSVSSMAFFCTAPSISAHLNSENQLKLNLQVEFARFQSYRLDIPSEDPNTVHLKLDCGKDLYVSNMILSHHSPFFANMFKYTQFKEEEPRVFNIHRVKYTTVCMILHALYGLDIYPLRCTTPEQLHETLTTCDQWLCDSAVRAMESGILKADSGSLEHLLGMADKFRMFNLVEDIARNMTQSTFKNMVVHPFSIETLRVLMRAMQGYL</sequence>
<dbReference type="Proteomes" id="UP001175271">
    <property type="component" value="Unassembled WGS sequence"/>
</dbReference>
<dbReference type="InterPro" id="IPR011333">
    <property type="entry name" value="SKP1/BTB/POZ_sf"/>
</dbReference>
<dbReference type="AlphaFoldDB" id="A0AA39LZ44"/>
<feature type="domain" description="BTB" evidence="1">
    <location>
        <begin position="143"/>
        <end position="204"/>
    </location>
</feature>
<feature type="domain" description="BTB" evidence="1">
    <location>
        <begin position="433"/>
        <end position="494"/>
    </location>
</feature>
<dbReference type="SMART" id="SM00225">
    <property type="entry name" value="BTB"/>
    <property type="match status" value="2"/>
</dbReference>
<dbReference type="EMBL" id="JAUCMV010000002">
    <property type="protein sequence ID" value="KAK0414902.1"/>
    <property type="molecule type" value="Genomic_DNA"/>
</dbReference>
<dbReference type="PROSITE" id="PS50097">
    <property type="entry name" value="BTB"/>
    <property type="match status" value="2"/>
</dbReference>
<dbReference type="CDD" id="cd18186">
    <property type="entry name" value="BTB_POZ_ZBTB_KLHL-like"/>
    <property type="match status" value="2"/>
</dbReference>
<accession>A0AA39LZ44</accession>
<evidence type="ECO:0000313" key="3">
    <source>
        <dbReference type="Proteomes" id="UP001175271"/>
    </source>
</evidence>
<dbReference type="Pfam" id="PF00651">
    <property type="entry name" value="BTB"/>
    <property type="match status" value="2"/>
</dbReference>
<evidence type="ECO:0000313" key="2">
    <source>
        <dbReference type="EMBL" id="KAK0414902.1"/>
    </source>
</evidence>
<reference evidence="2" key="1">
    <citation type="submission" date="2023-06" db="EMBL/GenBank/DDBJ databases">
        <title>Genomic analysis of the entomopathogenic nematode Steinernema hermaphroditum.</title>
        <authorList>
            <person name="Schwarz E.M."/>
            <person name="Heppert J.K."/>
            <person name="Baniya A."/>
            <person name="Schwartz H.T."/>
            <person name="Tan C.-H."/>
            <person name="Antoshechkin I."/>
            <person name="Sternberg P.W."/>
            <person name="Goodrich-Blair H."/>
            <person name="Dillman A.R."/>
        </authorList>
    </citation>
    <scope>NUCLEOTIDE SEQUENCE</scope>
    <source>
        <strain evidence="2">PS9179</strain>
        <tissue evidence="2">Whole animal</tissue>
    </source>
</reference>
<dbReference type="PANTHER" id="PTHR22744:SF12">
    <property type="entry name" value="BTB DOMAIN-CONTAINING PROTEIN"/>
    <property type="match status" value="1"/>
</dbReference>
<proteinExistence type="predicted"/>
<comment type="caution">
    <text evidence="2">The sequence shown here is derived from an EMBL/GenBank/DDBJ whole genome shotgun (WGS) entry which is preliminary data.</text>
</comment>
<dbReference type="SUPFAM" id="SSF54695">
    <property type="entry name" value="POZ domain"/>
    <property type="match status" value="2"/>
</dbReference>